<dbReference type="RefSeq" id="XP_066929719.1">
    <property type="nucleotide sequence ID" value="XM_067073618.1"/>
</dbReference>
<feature type="transmembrane region" description="Helical" evidence="9">
    <location>
        <begin position="184"/>
        <end position="201"/>
    </location>
</feature>
<dbReference type="EnsemblMetazoa" id="CLYHEMT002533.1">
    <property type="protein sequence ID" value="CLYHEMP002533.1"/>
    <property type="gene ID" value="CLYHEMG002533"/>
</dbReference>
<organism evidence="11 12">
    <name type="scientific">Clytia hemisphaerica</name>
    <dbReference type="NCBI Taxonomy" id="252671"/>
    <lineage>
        <taxon>Eukaryota</taxon>
        <taxon>Metazoa</taxon>
        <taxon>Cnidaria</taxon>
        <taxon>Hydrozoa</taxon>
        <taxon>Hydroidolina</taxon>
        <taxon>Leptothecata</taxon>
        <taxon>Obeliida</taxon>
        <taxon>Clytiidae</taxon>
        <taxon>Clytia</taxon>
    </lineage>
</organism>
<evidence type="ECO:0000256" key="2">
    <source>
        <dbReference type="ARBA" id="ARBA00004141"/>
    </source>
</evidence>
<dbReference type="GeneID" id="136817283"/>
<evidence type="ECO:0000256" key="9">
    <source>
        <dbReference type="SAM" id="Phobius"/>
    </source>
</evidence>
<comment type="similarity">
    <text evidence="3">Belongs to the peptidase S54 family.</text>
</comment>
<keyword evidence="12" id="KW-1185">Reference proteome</keyword>
<dbReference type="GO" id="GO:0016020">
    <property type="term" value="C:membrane"/>
    <property type="evidence" value="ECO:0007669"/>
    <property type="project" value="UniProtKB-SubCell"/>
</dbReference>
<feature type="transmembrane region" description="Helical" evidence="9">
    <location>
        <begin position="107"/>
        <end position="124"/>
    </location>
</feature>
<dbReference type="SUPFAM" id="SSF144091">
    <property type="entry name" value="Rhomboid-like"/>
    <property type="match status" value="1"/>
</dbReference>
<evidence type="ECO:0000256" key="6">
    <source>
        <dbReference type="ARBA" id="ARBA00022801"/>
    </source>
</evidence>
<feature type="transmembrane region" description="Helical" evidence="9">
    <location>
        <begin position="207"/>
        <end position="227"/>
    </location>
</feature>
<feature type="transmembrane region" description="Helical" evidence="9">
    <location>
        <begin position="234"/>
        <end position="255"/>
    </location>
</feature>
<dbReference type="AlphaFoldDB" id="A0A7M5UTV3"/>
<dbReference type="FunFam" id="1.20.1540.10:FF:000012">
    <property type="entry name" value="Rhomboid family protein"/>
    <property type="match status" value="1"/>
</dbReference>
<dbReference type="PANTHER" id="PTHR43731">
    <property type="entry name" value="RHOMBOID PROTEASE"/>
    <property type="match status" value="1"/>
</dbReference>
<evidence type="ECO:0000256" key="4">
    <source>
        <dbReference type="ARBA" id="ARBA00013039"/>
    </source>
</evidence>
<keyword evidence="8 9" id="KW-0472">Membrane</keyword>
<sequence>MSIYFKCSKSLSRFTQSQTWRKVLNTTRSYHNELTTRPALLQPVLFTAGVSIGSFAGCSILQYERVKTKMGEESSISKLLRRRKEKGFEFRNQINKWWNGLHEGHKVAGVIIGMNLLVFSAWQLKGLRSFMVKWFTSTPAVKKSSPLLLSCFSHSDIWHIGANMFVLWSFAPLIQSLLGTEQFIGFYTAGGTISSLASYYFKVAVGSAVPSLGASGALLAVLAACCIERPDARLSILFLPFFTFSAQTALYSIIAIDVTGLLLRWKLFDHAGHLGGTLFGSWYVMKGHEWTWDKRGPFIRWWHELRQSMNEK</sequence>
<reference evidence="11" key="1">
    <citation type="submission" date="2021-01" db="UniProtKB">
        <authorList>
            <consortium name="EnsemblMetazoa"/>
        </authorList>
    </citation>
    <scope>IDENTIFICATION</scope>
</reference>
<evidence type="ECO:0000259" key="10">
    <source>
        <dbReference type="Pfam" id="PF01694"/>
    </source>
</evidence>
<dbReference type="Proteomes" id="UP000594262">
    <property type="component" value="Unplaced"/>
</dbReference>
<comment type="catalytic activity">
    <reaction evidence="1">
        <text>Cleaves type-1 transmembrane domains using a catalytic dyad composed of serine and histidine that are contributed by different transmembrane domains.</text>
        <dbReference type="EC" id="3.4.21.105"/>
    </reaction>
</comment>
<evidence type="ECO:0000256" key="5">
    <source>
        <dbReference type="ARBA" id="ARBA00022692"/>
    </source>
</evidence>
<keyword evidence="6" id="KW-0378">Hydrolase</keyword>
<dbReference type="InterPro" id="IPR022764">
    <property type="entry name" value="Peptidase_S54_rhomboid_dom"/>
</dbReference>
<accession>A0A7M5UTV3</accession>
<proteinExistence type="inferred from homology"/>
<dbReference type="PANTHER" id="PTHR43731:SF14">
    <property type="entry name" value="PRESENILIN-ASSOCIATED RHOMBOID-LIKE PROTEIN, MITOCHONDRIAL"/>
    <property type="match status" value="1"/>
</dbReference>
<dbReference type="InterPro" id="IPR050925">
    <property type="entry name" value="Rhomboid_protease_S54"/>
</dbReference>
<comment type="subcellular location">
    <subcellularLocation>
        <location evidence="2">Membrane</location>
        <topology evidence="2">Multi-pass membrane protein</topology>
    </subcellularLocation>
</comment>
<evidence type="ECO:0000256" key="8">
    <source>
        <dbReference type="ARBA" id="ARBA00023136"/>
    </source>
</evidence>
<feature type="transmembrane region" description="Helical" evidence="9">
    <location>
        <begin position="40"/>
        <end position="61"/>
    </location>
</feature>
<protein>
    <recommendedName>
        <fullName evidence="4">rhomboid protease</fullName>
        <ecNumber evidence="4">3.4.21.105</ecNumber>
    </recommendedName>
</protein>
<dbReference type="GO" id="GO:0004252">
    <property type="term" value="F:serine-type endopeptidase activity"/>
    <property type="evidence" value="ECO:0007669"/>
    <property type="project" value="InterPro"/>
</dbReference>
<dbReference type="EC" id="3.4.21.105" evidence="4"/>
<evidence type="ECO:0000256" key="1">
    <source>
        <dbReference type="ARBA" id="ARBA00000156"/>
    </source>
</evidence>
<feature type="domain" description="Peptidase S54 rhomboid" evidence="10">
    <location>
        <begin position="147"/>
        <end position="285"/>
    </location>
</feature>
<dbReference type="InterPro" id="IPR035952">
    <property type="entry name" value="Rhomboid-like_sf"/>
</dbReference>
<keyword evidence="5 9" id="KW-0812">Transmembrane</keyword>
<evidence type="ECO:0000313" key="11">
    <source>
        <dbReference type="EnsemblMetazoa" id="CLYHEMP002533.1"/>
    </source>
</evidence>
<dbReference type="Pfam" id="PF01694">
    <property type="entry name" value="Rhomboid"/>
    <property type="match status" value="1"/>
</dbReference>
<keyword evidence="7 9" id="KW-1133">Transmembrane helix</keyword>
<name>A0A7M5UTV3_9CNID</name>
<evidence type="ECO:0000313" key="12">
    <source>
        <dbReference type="Proteomes" id="UP000594262"/>
    </source>
</evidence>
<dbReference type="Gene3D" id="1.20.1540.10">
    <property type="entry name" value="Rhomboid-like"/>
    <property type="match status" value="1"/>
</dbReference>
<evidence type="ECO:0000256" key="3">
    <source>
        <dbReference type="ARBA" id="ARBA00009045"/>
    </source>
</evidence>
<feature type="transmembrane region" description="Helical" evidence="9">
    <location>
        <begin position="157"/>
        <end position="177"/>
    </location>
</feature>
<dbReference type="OrthoDB" id="10260614at2759"/>
<dbReference type="GO" id="GO:0006465">
    <property type="term" value="P:signal peptide processing"/>
    <property type="evidence" value="ECO:0007669"/>
    <property type="project" value="TreeGrafter"/>
</dbReference>
<evidence type="ECO:0000256" key="7">
    <source>
        <dbReference type="ARBA" id="ARBA00022989"/>
    </source>
</evidence>